<reference evidence="3 4" key="1">
    <citation type="submission" date="2018-11" db="EMBL/GenBank/DDBJ databases">
        <title>Genomic Encyclopedia of Type Strains, Phase IV (KMG-IV): sequencing the most valuable type-strain genomes for metagenomic binning, comparative biology and taxonomic classification.</title>
        <authorList>
            <person name="Goeker M."/>
        </authorList>
    </citation>
    <scope>NUCLEOTIDE SEQUENCE [LARGE SCALE GENOMIC DNA]</scope>
    <source>
        <strain evidence="3 4">DSM 100316</strain>
    </source>
</reference>
<keyword evidence="4" id="KW-1185">Reference proteome</keyword>
<evidence type="ECO:0000313" key="4">
    <source>
        <dbReference type="Proteomes" id="UP000275394"/>
    </source>
</evidence>
<feature type="transmembrane region" description="Helical" evidence="1">
    <location>
        <begin position="213"/>
        <end position="234"/>
    </location>
</feature>
<feature type="transmembrane region" description="Helical" evidence="1">
    <location>
        <begin position="77"/>
        <end position="96"/>
    </location>
</feature>
<dbReference type="OrthoDB" id="9788724at2"/>
<dbReference type="InterPro" id="IPR012429">
    <property type="entry name" value="HGSNAT_cat"/>
</dbReference>
<feature type="transmembrane region" description="Helical" evidence="1">
    <location>
        <begin position="108"/>
        <end position="126"/>
    </location>
</feature>
<protein>
    <submittedName>
        <fullName evidence="3">Putative acyltransferase</fullName>
    </submittedName>
</protein>
<feature type="transmembrane region" description="Helical" evidence="1">
    <location>
        <begin position="46"/>
        <end position="65"/>
    </location>
</feature>
<evidence type="ECO:0000259" key="2">
    <source>
        <dbReference type="Pfam" id="PF07786"/>
    </source>
</evidence>
<keyword evidence="3" id="KW-0012">Acyltransferase</keyword>
<evidence type="ECO:0000256" key="1">
    <source>
        <dbReference type="SAM" id="Phobius"/>
    </source>
</evidence>
<comment type="caution">
    <text evidence="3">The sequence shown here is derived from an EMBL/GenBank/DDBJ whole genome shotgun (WGS) entry which is preliminary data.</text>
</comment>
<feature type="transmembrane region" description="Helical" evidence="1">
    <location>
        <begin position="7"/>
        <end position="26"/>
    </location>
</feature>
<feature type="transmembrane region" description="Helical" evidence="1">
    <location>
        <begin position="131"/>
        <end position="148"/>
    </location>
</feature>
<dbReference type="AlphaFoldDB" id="A0A3N2DNN8"/>
<feature type="transmembrane region" description="Helical" evidence="1">
    <location>
        <begin position="326"/>
        <end position="348"/>
    </location>
</feature>
<feature type="transmembrane region" description="Helical" evidence="1">
    <location>
        <begin position="279"/>
        <end position="301"/>
    </location>
</feature>
<dbReference type="Proteomes" id="UP000275394">
    <property type="component" value="Unassembled WGS sequence"/>
</dbReference>
<dbReference type="GO" id="GO:0016746">
    <property type="term" value="F:acyltransferase activity"/>
    <property type="evidence" value="ECO:0007669"/>
    <property type="project" value="UniProtKB-KW"/>
</dbReference>
<dbReference type="RefSeq" id="WP_123712221.1">
    <property type="nucleotide sequence ID" value="NZ_RKHR01000004.1"/>
</dbReference>
<feature type="transmembrane region" description="Helical" evidence="1">
    <location>
        <begin position="186"/>
        <end position="206"/>
    </location>
</feature>
<dbReference type="PANTHER" id="PTHR31061:SF24">
    <property type="entry name" value="LD22376P"/>
    <property type="match status" value="1"/>
</dbReference>
<evidence type="ECO:0000313" key="3">
    <source>
        <dbReference type="EMBL" id="ROS01428.1"/>
    </source>
</evidence>
<proteinExistence type="predicted"/>
<organism evidence="3 4">
    <name type="scientific">Sinobacterium caligoides</name>
    <dbReference type="NCBI Taxonomy" id="933926"/>
    <lineage>
        <taxon>Bacteria</taxon>
        <taxon>Pseudomonadati</taxon>
        <taxon>Pseudomonadota</taxon>
        <taxon>Gammaproteobacteria</taxon>
        <taxon>Cellvibrionales</taxon>
        <taxon>Spongiibacteraceae</taxon>
        <taxon>Sinobacterium</taxon>
    </lineage>
</organism>
<dbReference type="EMBL" id="RKHR01000004">
    <property type="protein sequence ID" value="ROS01428.1"/>
    <property type="molecule type" value="Genomic_DNA"/>
</dbReference>
<keyword evidence="1" id="KW-1133">Transmembrane helix</keyword>
<feature type="transmembrane region" description="Helical" evidence="1">
    <location>
        <begin position="246"/>
        <end position="267"/>
    </location>
</feature>
<keyword evidence="1" id="KW-0812">Transmembrane</keyword>
<keyword evidence="1" id="KW-0472">Membrane</keyword>
<keyword evidence="3" id="KW-0808">Transferase</keyword>
<sequence>MRYLSIDIMRGLTVIAMILVNTPGSWDYVYAPLSHASWHGYTPTDLIFPFFLFIVGSAMCLSMSRDTGSKVLRLKKLWSRGAKIFAIGLALHFYASGFDFSSLRIMGVLQRIGLAYVLAGSLIICLDHRRAALMSIIILLAYSLMLLGSDDPYSLSGNVVAELDRYILGAAHMWQKDGVAFDPEGLLSTLPVIATIIIGYKTTYYLSVSSDRLRAVMVLLASALVMLVMGYVVASSVPINKNLWTPSYVLISGAWAIAVLAVFVLLVDVLGLQRWGRPLLWFGANPMALYVISWAWTVTYYKFSIAGQPFYDYLYACFNAMIADPYLASLLFAMAHIALFGVLARWLYRRGIFIKI</sequence>
<accession>A0A3N2DNN8</accession>
<dbReference type="Pfam" id="PF07786">
    <property type="entry name" value="HGSNAT_cat"/>
    <property type="match status" value="1"/>
</dbReference>
<dbReference type="PANTHER" id="PTHR31061">
    <property type="entry name" value="LD22376P"/>
    <property type="match status" value="1"/>
</dbReference>
<gene>
    <name evidence="3" type="ORF">EDC56_1869</name>
</gene>
<feature type="domain" description="Heparan-alpha-glucosaminide N-acetyltransferase catalytic" evidence="2">
    <location>
        <begin position="2"/>
        <end position="142"/>
    </location>
</feature>
<name>A0A3N2DNN8_9GAMM</name>